<dbReference type="Proteomes" id="UP000187203">
    <property type="component" value="Unassembled WGS sequence"/>
</dbReference>
<dbReference type="PANTHER" id="PTHR31642">
    <property type="entry name" value="TRICHOTHECENE 3-O-ACETYLTRANSFERASE"/>
    <property type="match status" value="1"/>
</dbReference>
<organism evidence="4 5">
    <name type="scientific">Corchorus olitorius</name>
    <dbReference type="NCBI Taxonomy" id="93759"/>
    <lineage>
        <taxon>Eukaryota</taxon>
        <taxon>Viridiplantae</taxon>
        <taxon>Streptophyta</taxon>
        <taxon>Embryophyta</taxon>
        <taxon>Tracheophyta</taxon>
        <taxon>Spermatophyta</taxon>
        <taxon>Magnoliopsida</taxon>
        <taxon>eudicotyledons</taxon>
        <taxon>Gunneridae</taxon>
        <taxon>Pentapetalae</taxon>
        <taxon>rosids</taxon>
        <taxon>malvids</taxon>
        <taxon>Malvales</taxon>
        <taxon>Malvaceae</taxon>
        <taxon>Grewioideae</taxon>
        <taxon>Apeibeae</taxon>
        <taxon>Corchorus</taxon>
    </lineage>
</organism>
<name>A0A1R3HIE0_9ROSI</name>
<evidence type="ECO:0000313" key="4">
    <source>
        <dbReference type="EMBL" id="OMO70065.1"/>
    </source>
</evidence>
<keyword evidence="2 4" id="KW-0808">Transferase</keyword>
<evidence type="ECO:0000256" key="1">
    <source>
        <dbReference type="ARBA" id="ARBA00009861"/>
    </source>
</evidence>
<dbReference type="OrthoDB" id="671439at2759"/>
<dbReference type="Gene3D" id="3.30.559.10">
    <property type="entry name" value="Chloramphenicol acetyltransferase-like domain"/>
    <property type="match status" value="2"/>
</dbReference>
<accession>A0A1R3HIE0</accession>
<proteinExistence type="inferred from homology"/>
<keyword evidence="3" id="KW-0012">Acyltransferase</keyword>
<dbReference type="FunFam" id="3.30.559.10:FF:000008">
    <property type="entry name" value="Tryptamine hydroxycinnamoyl transferase"/>
    <property type="match status" value="1"/>
</dbReference>
<sequence>MDDLIRDFTDSSKVPQLAPKVDYSGGISAYPLLAVQVTSFRCGGVSLGIAFQHTMVDGPSALHFISSWAAIARGLPLEVAPFLDRILLRARSPPTPKFHHIEYEPSPPLKNSISTDVKPSIVSLYKITAQQLNTLKAKINENSSTKFSSFSILTAHIWRVTKARGLANDQEVKLFMPIDGRRRLDPPLPPGFFGNVIFFPALIVQVSDLESEPFLDTVKRINGGLKEINNEYLRSAIDYIENVDDITTVVRGPSTIRCPCLTINSWVWLPIHDADFGWGCPVFMRPANIVLEGIVLILPSPTNDGTLTIVARLETSHTKVFEKLLYEF</sequence>
<dbReference type="PANTHER" id="PTHR31642:SF196">
    <property type="entry name" value="SHIKIMATE O-HYDROXYCINNAMOYLTRANSFERASE-LIKE"/>
    <property type="match status" value="1"/>
</dbReference>
<dbReference type="AlphaFoldDB" id="A0A1R3HIE0"/>
<evidence type="ECO:0000313" key="5">
    <source>
        <dbReference type="Proteomes" id="UP000187203"/>
    </source>
</evidence>
<dbReference type="GO" id="GO:0016747">
    <property type="term" value="F:acyltransferase activity, transferring groups other than amino-acyl groups"/>
    <property type="evidence" value="ECO:0007669"/>
    <property type="project" value="TreeGrafter"/>
</dbReference>
<dbReference type="InterPro" id="IPR023213">
    <property type="entry name" value="CAT-like_dom_sf"/>
</dbReference>
<keyword evidence="5" id="KW-1185">Reference proteome</keyword>
<protein>
    <submittedName>
        <fullName evidence="4">Transferase</fullName>
    </submittedName>
</protein>
<comment type="similarity">
    <text evidence="1">Belongs to the plant acyltransferase family.</text>
</comment>
<dbReference type="EMBL" id="AWUE01020050">
    <property type="protein sequence ID" value="OMO70065.1"/>
    <property type="molecule type" value="Genomic_DNA"/>
</dbReference>
<evidence type="ECO:0000256" key="3">
    <source>
        <dbReference type="ARBA" id="ARBA00023315"/>
    </source>
</evidence>
<dbReference type="Pfam" id="PF02458">
    <property type="entry name" value="Transferase"/>
    <property type="match status" value="1"/>
</dbReference>
<dbReference type="InterPro" id="IPR050317">
    <property type="entry name" value="Plant_Fungal_Acyltransferase"/>
</dbReference>
<dbReference type="STRING" id="93759.A0A1R3HIE0"/>
<gene>
    <name evidence="4" type="ORF">COLO4_28795</name>
</gene>
<reference evidence="5" key="1">
    <citation type="submission" date="2013-09" db="EMBL/GenBank/DDBJ databases">
        <title>Corchorus olitorius genome sequencing.</title>
        <authorList>
            <person name="Alam M."/>
            <person name="Haque M.S."/>
            <person name="Islam M.S."/>
            <person name="Emdad E.M."/>
            <person name="Islam M.M."/>
            <person name="Ahmed B."/>
            <person name="Halim A."/>
            <person name="Hossen Q.M.M."/>
            <person name="Hossain M.Z."/>
            <person name="Ahmed R."/>
            <person name="Khan M.M."/>
            <person name="Islam R."/>
            <person name="Rashid M.M."/>
            <person name="Khan S.A."/>
            <person name="Rahman M.S."/>
            <person name="Alam M."/>
            <person name="Yahiya A.S."/>
            <person name="Khan M.S."/>
            <person name="Azam M.S."/>
            <person name="Haque T."/>
            <person name="Lashkar M.Z.H."/>
            <person name="Akhand A.I."/>
            <person name="Morshed G."/>
            <person name="Roy S."/>
            <person name="Uddin K.S."/>
            <person name="Rabeya T."/>
            <person name="Hossain A.S."/>
            <person name="Chowdhury A."/>
            <person name="Snigdha A.R."/>
            <person name="Mortoza M.S."/>
            <person name="Matin S.A."/>
            <person name="Hoque S.M.E."/>
            <person name="Islam M.K."/>
            <person name="Roy D.K."/>
            <person name="Haider R."/>
            <person name="Moosa M.M."/>
            <person name="Elias S.M."/>
            <person name="Hasan A.M."/>
            <person name="Jahan S."/>
            <person name="Shafiuddin M."/>
            <person name="Mahmood N."/>
            <person name="Shommy N.S."/>
        </authorList>
    </citation>
    <scope>NUCLEOTIDE SEQUENCE [LARGE SCALE GENOMIC DNA]</scope>
    <source>
        <strain evidence="5">cv. O-4</strain>
    </source>
</reference>
<comment type="caution">
    <text evidence="4">The sequence shown here is derived from an EMBL/GenBank/DDBJ whole genome shotgun (WGS) entry which is preliminary data.</text>
</comment>
<evidence type="ECO:0000256" key="2">
    <source>
        <dbReference type="ARBA" id="ARBA00022679"/>
    </source>
</evidence>